<protein>
    <recommendedName>
        <fullName evidence="23">Aminopeptidase</fullName>
        <ecNumber evidence="23">3.4.11.-</ecNumber>
    </recommendedName>
</protein>
<dbReference type="PANTHER" id="PTHR11533">
    <property type="entry name" value="PROTEASE M1 ZINC METALLOPROTEASE"/>
    <property type="match status" value="1"/>
</dbReference>
<evidence type="ECO:0000256" key="19">
    <source>
        <dbReference type="PIRSR" id="PIRSR634016-1"/>
    </source>
</evidence>
<feature type="domain" description="Peptidase M1 membrane alanine aminopeptidase" evidence="25">
    <location>
        <begin position="334"/>
        <end position="551"/>
    </location>
</feature>
<feature type="transmembrane region" description="Helical" evidence="23">
    <location>
        <begin position="20"/>
        <end position="44"/>
    </location>
</feature>
<organism evidence="28 29">
    <name type="scientific">Pelobates cultripes</name>
    <name type="common">Western spadefoot toad</name>
    <dbReference type="NCBI Taxonomy" id="61616"/>
    <lineage>
        <taxon>Eukaryota</taxon>
        <taxon>Metazoa</taxon>
        <taxon>Chordata</taxon>
        <taxon>Craniata</taxon>
        <taxon>Vertebrata</taxon>
        <taxon>Euteleostomi</taxon>
        <taxon>Amphibia</taxon>
        <taxon>Batrachia</taxon>
        <taxon>Anura</taxon>
        <taxon>Pelobatoidea</taxon>
        <taxon>Pelobatidae</taxon>
        <taxon>Pelobates</taxon>
    </lineage>
</organism>
<evidence type="ECO:0000259" key="26">
    <source>
        <dbReference type="Pfam" id="PF11838"/>
    </source>
</evidence>
<evidence type="ECO:0000256" key="17">
    <source>
        <dbReference type="ARBA" id="ARBA00023157"/>
    </source>
</evidence>
<keyword evidence="8 23" id="KW-0812">Transmembrane</keyword>
<keyword evidence="11 21" id="KW-0862">Zinc</keyword>
<evidence type="ECO:0000256" key="14">
    <source>
        <dbReference type="ARBA" id="ARBA00022989"/>
    </source>
</evidence>
<dbReference type="GO" id="GO:0008217">
    <property type="term" value="P:regulation of blood pressure"/>
    <property type="evidence" value="ECO:0007669"/>
    <property type="project" value="TreeGrafter"/>
</dbReference>
<dbReference type="Gene3D" id="1.25.50.20">
    <property type="match status" value="1"/>
</dbReference>
<evidence type="ECO:0000256" key="12">
    <source>
        <dbReference type="ARBA" id="ARBA00022837"/>
    </source>
</evidence>
<evidence type="ECO:0000256" key="5">
    <source>
        <dbReference type="ARBA" id="ARBA00022438"/>
    </source>
</evidence>
<dbReference type="SUPFAM" id="SSF55486">
    <property type="entry name" value="Metalloproteases ('zincins'), catalytic domain"/>
    <property type="match status" value="1"/>
</dbReference>
<evidence type="ECO:0000256" key="4">
    <source>
        <dbReference type="ARBA" id="ARBA00011748"/>
    </source>
</evidence>
<dbReference type="InterPro" id="IPR034016">
    <property type="entry name" value="M1_APN-typ"/>
</dbReference>
<keyword evidence="17" id="KW-1015">Disulfide bond</keyword>
<gene>
    <name evidence="28" type="ORF">PECUL_23A029093</name>
</gene>
<feature type="binding site" evidence="21">
    <location>
        <position position="429"/>
    </location>
    <ligand>
        <name>Zn(2+)</name>
        <dbReference type="ChEBI" id="CHEBI:29105"/>
        <note>catalytic</note>
    </ligand>
</feature>
<evidence type="ECO:0000256" key="21">
    <source>
        <dbReference type="PIRSR" id="PIRSR634016-3"/>
    </source>
</evidence>
<evidence type="ECO:0000256" key="8">
    <source>
        <dbReference type="ARBA" id="ARBA00022692"/>
    </source>
</evidence>
<dbReference type="InterPro" id="IPR027268">
    <property type="entry name" value="Peptidase_M4/M1_CTD_sf"/>
</dbReference>
<dbReference type="GO" id="GO:0070006">
    <property type="term" value="F:metalloaminopeptidase activity"/>
    <property type="evidence" value="ECO:0007669"/>
    <property type="project" value="TreeGrafter"/>
</dbReference>
<dbReference type="Gene3D" id="2.60.40.1730">
    <property type="entry name" value="tricorn interacting facor f3 domain"/>
    <property type="match status" value="1"/>
</dbReference>
<evidence type="ECO:0000256" key="23">
    <source>
        <dbReference type="RuleBase" id="RU364040"/>
    </source>
</evidence>
<evidence type="ECO:0000313" key="28">
    <source>
        <dbReference type="EMBL" id="CAH2300765.1"/>
    </source>
</evidence>
<keyword evidence="10 23" id="KW-0378">Hydrolase</keyword>
<evidence type="ECO:0000256" key="18">
    <source>
        <dbReference type="ARBA" id="ARBA00023180"/>
    </source>
</evidence>
<keyword evidence="13" id="KW-0735">Signal-anchor</keyword>
<comment type="subcellular location">
    <subcellularLocation>
        <location evidence="2">Cell membrane</location>
        <topology evidence="2">Single-pass type II membrane protein</topology>
    </subcellularLocation>
</comment>
<dbReference type="EC" id="3.4.11.-" evidence="23"/>
<evidence type="ECO:0000256" key="11">
    <source>
        <dbReference type="ARBA" id="ARBA00022833"/>
    </source>
</evidence>
<dbReference type="Gene3D" id="1.10.390.10">
    <property type="entry name" value="Neutral Protease Domain 2"/>
    <property type="match status" value="1"/>
</dbReference>
<keyword evidence="5 23" id="KW-0031">Aminopeptidase</keyword>
<comment type="catalytic activity">
    <reaction evidence="1">
        <text>Release of N-terminal glutamate (and to a lesser extent aspartate) from a peptide.</text>
        <dbReference type="EC" id="3.4.11.7"/>
    </reaction>
</comment>
<dbReference type="PANTHER" id="PTHR11533:SF276">
    <property type="entry name" value="GLUTAMYL AMINOPEPTIDASE"/>
    <property type="match status" value="1"/>
</dbReference>
<feature type="binding site" evidence="21">
    <location>
        <position position="410"/>
    </location>
    <ligand>
        <name>Zn(2+)</name>
        <dbReference type="ChEBI" id="CHEBI:29105"/>
        <note>catalytic</note>
    </ligand>
</feature>
<evidence type="ECO:0000256" key="15">
    <source>
        <dbReference type="ARBA" id="ARBA00023049"/>
    </source>
</evidence>
<evidence type="ECO:0000259" key="25">
    <source>
        <dbReference type="Pfam" id="PF01433"/>
    </source>
</evidence>
<keyword evidence="9 21" id="KW-0479">Metal-binding</keyword>
<feature type="domain" description="ERAP1-like C-terminal" evidence="26">
    <location>
        <begin position="631"/>
        <end position="949"/>
    </location>
</feature>
<evidence type="ECO:0000256" key="16">
    <source>
        <dbReference type="ARBA" id="ARBA00023136"/>
    </source>
</evidence>
<feature type="compositionally biased region" description="Low complexity" evidence="24">
    <location>
        <begin position="56"/>
        <end position="72"/>
    </location>
</feature>
<dbReference type="InterPro" id="IPR024571">
    <property type="entry name" value="ERAP1-like_C_dom"/>
</dbReference>
<dbReference type="Pfam" id="PF11838">
    <property type="entry name" value="ERAP1_C"/>
    <property type="match status" value="1"/>
</dbReference>
<dbReference type="Pfam" id="PF17900">
    <property type="entry name" value="Peptidase_M1_N"/>
    <property type="match status" value="1"/>
</dbReference>
<reference evidence="28" key="1">
    <citation type="submission" date="2022-03" db="EMBL/GenBank/DDBJ databases">
        <authorList>
            <person name="Alioto T."/>
            <person name="Alioto T."/>
            <person name="Gomez Garrido J."/>
        </authorList>
    </citation>
    <scope>NUCLEOTIDE SEQUENCE</scope>
</reference>
<dbReference type="PRINTS" id="PR00756">
    <property type="entry name" value="ALADIPTASE"/>
</dbReference>
<dbReference type="FunFam" id="1.25.50.20:FF:000001">
    <property type="entry name" value="Aminopeptidase"/>
    <property type="match status" value="1"/>
</dbReference>
<keyword evidence="7 23" id="KW-0645">Protease</keyword>
<evidence type="ECO:0000259" key="27">
    <source>
        <dbReference type="Pfam" id="PF17900"/>
    </source>
</evidence>
<dbReference type="GO" id="GO:0004230">
    <property type="term" value="F:glutamyl aminopeptidase activity"/>
    <property type="evidence" value="ECO:0007669"/>
    <property type="project" value="UniProtKB-EC"/>
</dbReference>
<dbReference type="GO" id="GO:0008270">
    <property type="term" value="F:zinc ion binding"/>
    <property type="evidence" value="ECO:0007669"/>
    <property type="project" value="UniProtKB-UniRule"/>
</dbReference>
<dbReference type="GO" id="GO:0005615">
    <property type="term" value="C:extracellular space"/>
    <property type="evidence" value="ECO:0007669"/>
    <property type="project" value="TreeGrafter"/>
</dbReference>
<proteinExistence type="inferred from homology"/>
<evidence type="ECO:0000256" key="7">
    <source>
        <dbReference type="ARBA" id="ARBA00022670"/>
    </source>
</evidence>
<dbReference type="InterPro" id="IPR042097">
    <property type="entry name" value="Aminopeptidase_N-like_N_sf"/>
</dbReference>
<keyword evidence="16 23" id="KW-0472">Membrane</keyword>
<feature type="site" description="Transition state stabilizer" evidence="22">
    <location>
        <position position="492"/>
    </location>
</feature>
<evidence type="ECO:0000256" key="13">
    <source>
        <dbReference type="ARBA" id="ARBA00022968"/>
    </source>
</evidence>
<feature type="region of interest" description="Disordered" evidence="24">
    <location>
        <begin position="51"/>
        <end position="82"/>
    </location>
</feature>
<dbReference type="Proteomes" id="UP001295444">
    <property type="component" value="Chromosome 06"/>
</dbReference>
<dbReference type="InterPro" id="IPR045357">
    <property type="entry name" value="Aminopeptidase_N-like_N"/>
</dbReference>
<comment type="cofactor">
    <cofactor evidence="21 23">
        <name>Zn(2+)</name>
        <dbReference type="ChEBI" id="CHEBI:29105"/>
    </cofactor>
    <text evidence="21 23">Binds 1 zinc ion per subunit.</text>
</comment>
<comment type="similarity">
    <text evidence="3 23">Belongs to the peptidase M1 family.</text>
</comment>
<evidence type="ECO:0000256" key="22">
    <source>
        <dbReference type="PIRSR" id="PIRSR634016-4"/>
    </source>
</evidence>
<dbReference type="GO" id="GO:0005886">
    <property type="term" value="C:plasma membrane"/>
    <property type="evidence" value="ECO:0007669"/>
    <property type="project" value="UniProtKB-SubCell"/>
</dbReference>
<dbReference type="InterPro" id="IPR050344">
    <property type="entry name" value="Peptidase_M1_aminopeptidases"/>
</dbReference>
<keyword evidence="6" id="KW-1003">Cell membrane</keyword>
<evidence type="ECO:0000256" key="10">
    <source>
        <dbReference type="ARBA" id="ARBA00022801"/>
    </source>
</evidence>
<feature type="binding site" evidence="21">
    <location>
        <position position="406"/>
    </location>
    <ligand>
        <name>Zn(2+)</name>
        <dbReference type="ChEBI" id="CHEBI:29105"/>
        <note>catalytic</note>
    </ligand>
</feature>
<feature type="domain" description="Aminopeptidase N-like N-terminal" evidence="27">
    <location>
        <begin position="100"/>
        <end position="299"/>
    </location>
</feature>
<sequence>MQGIDMYENPKPKKYCIRGLHVAIIVGSVVVVGLAVGLGVGLTYPSPCATNEGEVTKPSVTTVPTRTSSSPSQPDQEFCPAKNDNSGEWKEFRLPTYINPVHYDLELQPFLDKDTYSGSVTIHINVSAVTKHLWLHIRETKLTGQPKLRKASTSQEILVSDCFQYTLHEYVVFESSEELKADETYLLTLQFAGPLNGSLVGFYRTTYVERGIIKGEDACRCWSGQLIRSIAAADHEPTDARKSFPCFDEPNKKATYTITIIHEKEYNALSNMPIQATEDLGNGWNKTVFMKSVPMSTYLVCFAVHQFTYLEEISKRGIPLRIYVQPEQKHTAEYAANVTKIIFDFFEDYFNMSYSLPKLDQIAIPDFGTGAMENWGLITYRETNLLYDPNESATTNKQRVAAVIAHELTHQWFGNIVTMDWWDDLWLNEGFASFFEYFGVNEAEPTWNMLDQILIDDLLPVMKDDALLSSHPIIVTVSTPAEITSVFDAISYNKGASILRMLEEWITPEKFKIGCQNYLKKYEYMNAKTDDFWGSLAEASNEPVKEVMDTWTRQMGYPVLNVNSNTVIQRRFLLDSTANEAEPPSEFNYVWNIPVTFYGTANSGTTHTILYNKSVSAGLELKPHDPLTDGFLKINKKHFGFFRVNYDTHNWNELSNLLLTNHTIFSEGDRAGIIDDGFALASAEKLDYNITLDLTRYLEGETNYLPWQRAYSGLSYLDNMLESFDDIYPKFQEYFRKQVKPISNKLGWSDNGTDIEKLLRASVLTLACRMKDRDALNEASKQFQDWLHGKSIPVNLRQLVYRYGIMESGNATSWDYMFMQYQNTTLAQEKEKLLQGLASINDITLIDRFLSYLYNTTLIKSQDALNVIYYIAVNSKHGKQMAWDWVRINWDYLVSRYTINDRNLGRIVTRISGTFNTPVQLWQMENFFARYPNAGAGETPRKQALETVNNNIAWIEMNKDGIKSWLDAHFSP</sequence>
<keyword evidence="29" id="KW-1185">Reference proteome</keyword>
<evidence type="ECO:0000256" key="3">
    <source>
        <dbReference type="ARBA" id="ARBA00010136"/>
    </source>
</evidence>
<evidence type="ECO:0000256" key="2">
    <source>
        <dbReference type="ARBA" id="ARBA00004401"/>
    </source>
</evidence>
<dbReference type="InterPro" id="IPR014782">
    <property type="entry name" value="Peptidase_M1_dom"/>
</dbReference>
<keyword evidence="12" id="KW-0106">Calcium</keyword>
<name>A0AAD1SFV5_PELCU</name>
<feature type="active site" description="Proton acceptor" evidence="19">
    <location>
        <position position="407"/>
    </location>
</feature>
<feature type="binding site" evidence="20">
    <location>
        <position position="236"/>
    </location>
    <ligand>
        <name>substrate</name>
    </ligand>
</feature>
<dbReference type="AlphaFoldDB" id="A0AAD1SFV5"/>
<comment type="subunit">
    <text evidence="4">Homodimer; disulfide-linked.</text>
</comment>
<dbReference type="GO" id="GO:0043171">
    <property type="term" value="P:peptide catabolic process"/>
    <property type="evidence" value="ECO:0007669"/>
    <property type="project" value="TreeGrafter"/>
</dbReference>
<feature type="binding site" evidence="20">
    <location>
        <position position="902"/>
    </location>
    <ligand>
        <name>substrate</name>
    </ligand>
</feature>
<dbReference type="FunFam" id="2.60.40.1730:FF:000006">
    <property type="entry name" value="Aminopeptidase"/>
    <property type="match status" value="1"/>
</dbReference>
<dbReference type="SUPFAM" id="SSF63737">
    <property type="entry name" value="Leukotriene A4 hydrolase N-terminal domain"/>
    <property type="match status" value="1"/>
</dbReference>
<dbReference type="FunFam" id="1.10.390.10:FF:000016">
    <property type="entry name" value="Glutamyl aminopeptidase"/>
    <property type="match status" value="1"/>
</dbReference>
<evidence type="ECO:0000256" key="24">
    <source>
        <dbReference type="SAM" id="MobiDB-lite"/>
    </source>
</evidence>
<feature type="binding site" evidence="20">
    <location>
        <begin position="370"/>
        <end position="374"/>
    </location>
    <ligand>
        <name>substrate</name>
    </ligand>
</feature>
<evidence type="ECO:0000256" key="1">
    <source>
        <dbReference type="ARBA" id="ARBA00001703"/>
    </source>
</evidence>
<dbReference type="Pfam" id="PF01433">
    <property type="entry name" value="Peptidase_M1"/>
    <property type="match status" value="1"/>
</dbReference>
<evidence type="ECO:0000256" key="9">
    <source>
        <dbReference type="ARBA" id="ARBA00022723"/>
    </source>
</evidence>
<accession>A0AAD1SFV5</accession>
<evidence type="ECO:0000256" key="6">
    <source>
        <dbReference type="ARBA" id="ARBA00022475"/>
    </source>
</evidence>
<dbReference type="EMBL" id="OW240917">
    <property type="protein sequence ID" value="CAH2300765.1"/>
    <property type="molecule type" value="Genomic_DNA"/>
</dbReference>
<dbReference type="CDD" id="cd09601">
    <property type="entry name" value="M1_APN-Q_like"/>
    <property type="match status" value="1"/>
</dbReference>
<dbReference type="GO" id="GO:0005737">
    <property type="term" value="C:cytoplasm"/>
    <property type="evidence" value="ECO:0007669"/>
    <property type="project" value="TreeGrafter"/>
</dbReference>
<dbReference type="GO" id="GO:0006508">
    <property type="term" value="P:proteolysis"/>
    <property type="evidence" value="ECO:0007669"/>
    <property type="project" value="UniProtKB-KW"/>
</dbReference>
<dbReference type="InterPro" id="IPR001930">
    <property type="entry name" value="Peptidase_M1"/>
</dbReference>
<evidence type="ECO:0000256" key="20">
    <source>
        <dbReference type="PIRSR" id="PIRSR634016-2"/>
    </source>
</evidence>
<dbReference type="GO" id="GO:0042277">
    <property type="term" value="F:peptide binding"/>
    <property type="evidence" value="ECO:0007669"/>
    <property type="project" value="TreeGrafter"/>
</dbReference>
<dbReference type="Gene3D" id="2.60.40.1910">
    <property type="match status" value="1"/>
</dbReference>
<keyword evidence="15 23" id="KW-0482">Metalloprotease</keyword>
<keyword evidence="18" id="KW-0325">Glycoprotein</keyword>
<evidence type="ECO:0000313" key="29">
    <source>
        <dbReference type="Proteomes" id="UP001295444"/>
    </source>
</evidence>
<keyword evidence="14 23" id="KW-1133">Transmembrane helix</keyword>